<feature type="transmembrane region" description="Helical" evidence="1">
    <location>
        <begin position="217"/>
        <end position="239"/>
    </location>
</feature>
<comment type="caution">
    <text evidence="2">The sequence shown here is derived from an EMBL/GenBank/DDBJ whole genome shotgun (WGS) entry which is preliminary data.</text>
</comment>
<dbReference type="OrthoDB" id="428582at2759"/>
<organism evidence="2">
    <name type="scientific">Cladocopium goreaui</name>
    <dbReference type="NCBI Taxonomy" id="2562237"/>
    <lineage>
        <taxon>Eukaryota</taxon>
        <taxon>Sar</taxon>
        <taxon>Alveolata</taxon>
        <taxon>Dinophyceae</taxon>
        <taxon>Suessiales</taxon>
        <taxon>Symbiodiniaceae</taxon>
        <taxon>Cladocopium</taxon>
    </lineage>
</organism>
<feature type="transmembrane region" description="Helical" evidence="1">
    <location>
        <begin position="259"/>
        <end position="277"/>
    </location>
</feature>
<accession>A0A9P1GKT8</accession>
<feature type="transmembrane region" description="Helical" evidence="1">
    <location>
        <begin position="505"/>
        <end position="529"/>
    </location>
</feature>
<feature type="transmembrane region" description="Helical" evidence="1">
    <location>
        <begin position="80"/>
        <end position="104"/>
    </location>
</feature>
<gene>
    <name evidence="2" type="ORF">C1SCF055_LOCUS41541</name>
</gene>
<evidence type="ECO:0000313" key="4">
    <source>
        <dbReference type="Proteomes" id="UP001152797"/>
    </source>
</evidence>
<evidence type="ECO:0000313" key="3">
    <source>
        <dbReference type="EMBL" id="CAL4804155.1"/>
    </source>
</evidence>
<keyword evidence="1" id="KW-1133">Transmembrane helix</keyword>
<proteinExistence type="predicted"/>
<dbReference type="EMBL" id="CAMXCT010006606">
    <property type="protein sequence ID" value="CAI4016843.1"/>
    <property type="molecule type" value="Genomic_DNA"/>
</dbReference>
<dbReference type="AlphaFoldDB" id="A0A9P1GKT8"/>
<keyword evidence="1" id="KW-0812">Transmembrane</keyword>
<feature type="transmembrane region" description="Helical" evidence="1">
    <location>
        <begin position="116"/>
        <end position="136"/>
    </location>
</feature>
<keyword evidence="4" id="KW-1185">Reference proteome</keyword>
<dbReference type="EMBL" id="CAMXCT030006606">
    <property type="protein sequence ID" value="CAL4804155.1"/>
    <property type="molecule type" value="Genomic_DNA"/>
</dbReference>
<evidence type="ECO:0000313" key="2">
    <source>
        <dbReference type="EMBL" id="CAI4016843.1"/>
    </source>
</evidence>
<name>A0A9P1GKT8_9DINO</name>
<reference evidence="3 4" key="2">
    <citation type="submission" date="2024-05" db="EMBL/GenBank/DDBJ databases">
        <authorList>
            <person name="Chen Y."/>
            <person name="Shah S."/>
            <person name="Dougan E. K."/>
            <person name="Thang M."/>
            <person name="Chan C."/>
        </authorList>
    </citation>
    <scope>NUCLEOTIDE SEQUENCE [LARGE SCALE GENOMIC DNA]</scope>
</reference>
<dbReference type="EMBL" id="CAMXCT020006606">
    <property type="protein sequence ID" value="CAL1170218.1"/>
    <property type="molecule type" value="Genomic_DNA"/>
</dbReference>
<keyword evidence="1" id="KW-0472">Membrane</keyword>
<sequence length="547" mass="61191">MKHVQKQIRRAEQDGLFRATTANALFNFHFLNSISKYVQASPDRTARYDSLERVSQVDFFISHSWSCPSWMKRLALCHCLNLNLAIGSCGIAFLLAIVILVLHAGSIRAVAQQDPALRYCLSLLWPFFVFLGTYLFGHLLHPRRFWIDQVCVHPSDAEVKSRTLQAIPAFVAQSNQMLVIWDDTYWQRLWCSYEVAIDVKTSSAPEAICFVPVWIPLWVLSSFTLSILVCFSTVGEVWSYQLDLDSRLSCIVSYMMNEVPANVVYAGCCAFPCFWLCTQKLQKHEKMLNQMKHFDVRSAECTVESDRIVIQEQIVNLFDEALEPPVQVPFGTVADAPDAPLMSPDVLQDIRDITSYPSRDEILDQFNAYVRGPLRGSVEASVGKEDYLPLNSCVAATLPMILCGFMIALGCDGQADCGMSASNLGFASVTEYMLVNMFVCGIQTPLTWILTCPLVLRTTHLVTRAMSSGIWQTLVGASLTGLVLAACFCGISLQFVLLIVVVNKYSTICLGAYVACFAIVFWAVWFCFFRTSARHSSRRFAVSASTP</sequence>
<evidence type="ECO:0000256" key="1">
    <source>
        <dbReference type="SAM" id="Phobius"/>
    </source>
</evidence>
<dbReference type="Proteomes" id="UP001152797">
    <property type="component" value="Unassembled WGS sequence"/>
</dbReference>
<evidence type="ECO:0008006" key="5">
    <source>
        <dbReference type="Google" id="ProtNLM"/>
    </source>
</evidence>
<protein>
    <recommendedName>
        <fullName evidence="5">Transmembrane protein</fullName>
    </recommendedName>
</protein>
<feature type="transmembrane region" description="Helical" evidence="1">
    <location>
        <begin position="474"/>
        <end position="499"/>
    </location>
</feature>
<reference evidence="2" key="1">
    <citation type="submission" date="2022-10" db="EMBL/GenBank/DDBJ databases">
        <authorList>
            <person name="Chen Y."/>
            <person name="Dougan E. K."/>
            <person name="Chan C."/>
            <person name="Rhodes N."/>
            <person name="Thang M."/>
        </authorList>
    </citation>
    <scope>NUCLEOTIDE SEQUENCE</scope>
</reference>